<dbReference type="HOGENOM" id="CLU_2099617_0_0_1"/>
<proteinExistence type="predicted"/>
<dbReference type="KEGG" id="lgi:LOTGIDRAFT_157922"/>
<gene>
    <name evidence="1" type="ORF">LOTGIDRAFT_157922</name>
</gene>
<name>V4AZQ6_LOTGI</name>
<dbReference type="GeneID" id="20237554"/>
<accession>V4AZQ6</accession>
<evidence type="ECO:0000313" key="2">
    <source>
        <dbReference type="Proteomes" id="UP000030746"/>
    </source>
</evidence>
<dbReference type="Proteomes" id="UP000030746">
    <property type="component" value="Unassembled WGS sequence"/>
</dbReference>
<organism evidence="1 2">
    <name type="scientific">Lottia gigantea</name>
    <name type="common">Giant owl limpet</name>
    <dbReference type="NCBI Taxonomy" id="225164"/>
    <lineage>
        <taxon>Eukaryota</taxon>
        <taxon>Metazoa</taxon>
        <taxon>Spiralia</taxon>
        <taxon>Lophotrochozoa</taxon>
        <taxon>Mollusca</taxon>
        <taxon>Gastropoda</taxon>
        <taxon>Patellogastropoda</taxon>
        <taxon>Lottioidea</taxon>
        <taxon>Lottiidae</taxon>
        <taxon>Lottia</taxon>
    </lineage>
</organism>
<reference evidence="1 2" key="1">
    <citation type="journal article" date="2013" name="Nature">
        <title>Insights into bilaterian evolution from three spiralian genomes.</title>
        <authorList>
            <person name="Simakov O."/>
            <person name="Marletaz F."/>
            <person name="Cho S.J."/>
            <person name="Edsinger-Gonzales E."/>
            <person name="Havlak P."/>
            <person name="Hellsten U."/>
            <person name="Kuo D.H."/>
            <person name="Larsson T."/>
            <person name="Lv J."/>
            <person name="Arendt D."/>
            <person name="Savage R."/>
            <person name="Osoegawa K."/>
            <person name="de Jong P."/>
            <person name="Grimwood J."/>
            <person name="Chapman J.A."/>
            <person name="Shapiro H."/>
            <person name="Aerts A."/>
            <person name="Otillar R.P."/>
            <person name="Terry A.Y."/>
            <person name="Boore J.L."/>
            <person name="Grigoriev I.V."/>
            <person name="Lindberg D.R."/>
            <person name="Seaver E.C."/>
            <person name="Weisblat D.A."/>
            <person name="Putnam N.H."/>
            <person name="Rokhsar D.S."/>
        </authorList>
    </citation>
    <scope>NUCLEOTIDE SEQUENCE [LARGE SCALE GENOMIC DNA]</scope>
</reference>
<evidence type="ECO:0000313" key="1">
    <source>
        <dbReference type="EMBL" id="ESP00641.1"/>
    </source>
</evidence>
<dbReference type="RefSeq" id="XP_009048760.1">
    <property type="nucleotide sequence ID" value="XM_009050512.1"/>
</dbReference>
<dbReference type="AlphaFoldDB" id="V4AZQ6"/>
<protein>
    <submittedName>
        <fullName evidence="1">Uncharacterized protein</fullName>
    </submittedName>
</protein>
<dbReference type="CTD" id="20237554"/>
<dbReference type="EMBL" id="KB200701">
    <property type="protein sequence ID" value="ESP00641.1"/>
    <property type="molecule type" value="Genomic_DNA"/>
</dbReference>
<keyword evidence="2" id="KW-1185">Reference proteome</keyword>
<sequence>MAGSSILRILEASVICCGVTLVLRQTAFHLDWLSKVTVILQFCICVWQHLTSRPPVSHVDRPGADAGILCCILIPMAVLSDYNTFNQISSESLTWDGLCFLTNRNQTGSACKINNM</sequence>